<keyword evidence="1" id="KW-1133">Transmembrane helix</keyword>
<evidence type="ECO:0000313" key="3">
    <source>
        <dbReference type="EMBL" id="QHT79522.1"/>
    </source>
</evidence>
<dbReference type="Gene3D" id="1.10.287.70">
    <property type="match status" value="1"/>
</dbReference>
<protein>
    <recommendedName>
        <fullName evidence="2">Potassium channel domain-containing protein</fullName>
    </recommendedName>
</protein>
<accession>A0A6C0HFZ7</accession>
<organism evidence="3">
    <name type="scientific">viral metagenome</name>
    <dbReference type="NCBI Taxonomy" id="1070528"/>
    <lineage>
        <taxon>unclassified sequences</taxon>
        <taxon>metagenomes</taxon>
        <taxon>organismal metagenomes</taxon>
    </lineage>
</organism>
<dbReference type="SUPFAM" id="SSF81324">
    <property type="entry name" value="Voltage-gated potassium channels"/>
    <property type="match status" value="1"/>
</dbReference>
<reference evidence="3" key="1">
    <citation type="journal article" date="2020" name="Nature">
        <title>Giant virus diversity and host interactions through global metagenomics.</title>
        <authorList>
            <person name="Schulz F."/>
            <person name="Roux S."/>
            <person name="Paez-Espino D."/>
            <person name="Jungbluth S."/>
            <person name="Walsh D.A."/>
            <person name="Denef V.J."/>
            <person name="McMahon K.D."/>
            <person name="Konstantinidis K.T."/>
            <person name="Eloe-Fadrosh E.A."/>
            <person name="Kyrpides N.C."/>
            <person name="Woyke T."/>
        </authorList>
    </citation>
    <scope>NUCLEOTIDE SEQUENCE</scope>
    <source>
        <strain evidence="3">GVMAG-M-3300023184-101</strain>
    </source>
</reference>
<dbReference type="InterPro" id="IPR013099">
    <property type="entry name" value="K_chnl_dom"/>
</dbReference>
<proteinExistence type="predicted"/>
<keyword evidence="1" id="KW-0472">Membrane</keyword>
<dbReference type="AlphaFoldDB" id="A0A6C0HFZ7"/>
<sequence length="99" mass="11555">MRKVVQTVMLHLACILFFAFFYYYFSIHFDNNKQNKSKHYKSESKLESIIDFFLFSTTIQAGVGISDILPNSVYGKLLMILQQLILISISVITLYVFTR</sequence>
<evidence type="ECO:0000259" key="2">
    <source>
        <dbReference type="Pfam" id="PF07885"/>
    </source>
</evidence>
<feature type="transmembrane region" description="Helical" evidence="1">
    <location>
        <begin position="6"/>
        <end position="25"/>
    </location>
</feature>
<dbReference type="EMBL" id="MN739949">
    <property type="protein sequence ID" value="QHT79522.1"/>
    <property type="molecule type" value="Genomic_DNA"/>
</dbReference>
<evidence type="ECO:0000256" key="1">
    <source>
        <dbReference type="SAM" id="Phobius"/>
    </source>
</evidence>
<dbReference type="Pfam" id="PF07885">
    <property type="entry name" value="Ion_trans_2"/>
    <property type="match status" value="1"/>
</dbReference>
<name>A0A6C0HFZ7_9ZZZZ</name>
<feature type="domain" description="Potassium channel" evidence="2">
    <location>
        <begin position="11"/>
        <end position="98"/>
    </location>
</feature>
<keyword evidence="1" id="KW-0812">Transmembrane</keyword>
<feature type="transmembrane region" description="Helical" evidence="1">
    <location>
        <begin position="77"/>
        <end position="97"/>
    </location>
</feature>